<keyword evidence="2" id="KW-1185">Reference proteome</keyword>
<protein>
    <submittedName>
        <fullName evidence="1">Uncharacterized protein</fullName>
    </submittedName>
</protein>
<gene>
    <name evidence="1" type="ORF">IWT140_02104</name>
</gene>
<sequence>MKEGVTQLARFPNITPKNAIPMNFIGMAFFGVIWPESELWNRLRLYLSNELKQILRCILAKRLD</sequence>
<proteinExistence type="predicted"/>
<organism evidence="1 2">
    <name type="scientific">Secundilactobacillus pentosiphilus</name>
    <dbReference type="NCBI Taxonomy" id="1714682"/>
    <lineage>
        <taxon>Bacteria</taxon>
        <taxon>Bacillati</taxon>
        <taxon>Bacillota</taxon>
        <taxon>Bacilli</taxon>
        <taxon>Lactobacillales</taxon>
        <taxon>Lactobacillaceae</taxon>
        <taxon>Secundilactobacillus</taxon>
    </lineage>
</organism>
<accession>A0A1Z5IS19</accession>
<dbReference type="EMBL" id="BCMH01000019">
    <property type="protein sequence ID" value="GAX04466.1"/>
    <property type="molecule type" value="Genomic_DNA"/>
</dbReference>
<dbReference type="AlphaFoldDB" id="A0A1Z5IS19"/>
<comment type="caution">
    <text evidence="1">The sequence shown here is derived from an EMBL/GenBank/DDBJ whole genome shotgun (WGS) entry which is preliminary data.</text>
</comment>
<evidence type="ECO:0000313" key="2">
    <source>
        <dbReference type="Proteomes" id="UP000198430"/>
    </source>
</evidence>
<evidence type="ECO:0000313" key="1">
    <source>
        <dbReference type="EMBL" id="GAX04466.1"/>
    </source>
</evidence>
<name>A0A1Z5IS19_9LACO</name>
<reference evidence="1 2" key="1">
    <citation type="submission" date="2015-11" db="EMBL/GenBank/DDBJ databases">
        <title>Draft genome sequences of new species of the genus Lactobacillus isolated from orchardgrass silage.</title>
        <authorList>
            <person name="Tohno M."/>
            <person name="Tanizawa Y."/>
            <person name="Arita M."/>
        </authorList>
    </citation>
    <scope>NUCLEOTIDE SEQUENCE [LARGE SCALE GENOMIC DNA]</scope>
    <source>
        <strain evidence="1 2">IWT140</strain>
    </source>
</reference>
<dbReference type="Proteomes" id="UP000198430">
    <property type="component" value="Unassembled WGS sequence"/>
</dbReference>